<dbReference type="HOGENOM" id="CLU_000288_34_10_1"/>
<dbReference type="PANTHER" id="PTHR10039">
    <property type="entry name" value="AMELOGENIN"/>
    <property type="match status" value="1"/>
</dbReference>
<dbReference type="InterPro" id="IPR027417">
    <property type="entry name" value="P-loop_NTPase"/>
</dbReference>
<dbReference type="KEGG" id="cthr:CTHT_0040280"/>
<keyword evidence="4" id="KW-1185">Reference proteome</keyword>
<dbReference type="PANTHER" id="PTHR10039:SF15">
    <property type="entry name" value="NACHT DOMAIN-CONTAINING PROTEIN"/>
    <property type="match status" value="1"/>
</dbReference>
<dbReference type="OrthoDB" id="1577640at2759"/>
<dbReference type="Gene3D" id="3.40.50.300">
    <property type="entry name" value="P-loop containing nucleotide triphosphate hydrolases"/>
    <property type="match status" value="1"/>
</dbReference>
<evidence type="ECO:0000256" key="1">
    <source>
        <dbReference type="ARBA" id="ARBA00022737"/>
    </source>
</evidence>
<evidence type="ECO:0000259" key="2">
    <source>
        <dbReference type="Pfam" id="PF24883"/>
    </source>
</evidence>
<reference evidence="3 4" key="1">
    <citation type="journal article" date="2011" name="Cell">
        <title>Insight into structure and assembly of the nuclear pore complex by utilizing the genome of a eukaryotic thermophile.</title>
        <authorList>
            <person name="Amlacher S."/>
            <person name="Sarges P."/>
            <person name="Flemming D."/>
            <person name="van Noort V."/>
            <person name="Kunze R."/>
            <person name="Devos D.P."/>
            <person name="Arumugam M."/>
            <person name="Bork P."/>
            <person name="Hurt E."/>
        </authorList>
    </citation>
    <scope>NUCLEOTIDE SEQUENCE [LARGE SCALE GENOMIC DNA]</scope>
    <source>
        <strain evidence="4">DSM 1495 / CBS 144.50 / IMI 039719</strain>
    </source>
</reference>
<dbReference type="Proteomes" id="UP000008066">
    <property type="component" value="Unassembled WGS sequence"/>
</dbReference>
<dbReference type="EMBL" id="GL988042">
    <property type="protein sequence ID" value="EGS20289.1"/>
    <property type="molecule type" value="Genomic_DNA"/>
</dbReference>
<dbReference type="SUPFAM" id="SSF52540">
    <property type="entry name" value="P-loop containing nucleoside triphosphate hydrolases"/>
    <property type="match status" value="1"/>
</dbReference>
<gene>
    <name evidence="3" type="ORF">CTHT_0040280</name>
</gene>
<evidence type="ECO:0000313" key="4">
    <source>
        <dbReference type="Proteomes" id="UP000008066"/>
    </source>
</evidence>
<dbReference type="AlphaFoldDB" id="G0S8T6"/>
<protein>
    <recommendedName>
        <fullName evidence="2">Nephrocystin 3-like N-terminal domain-containing protein</fullName>
    </recommendedName>
</protein>
<dbReference type="Pfam" id="PF24883">
    <property type="entry name" value="NPHP3_N"/>
    <property type="match status" value="1"/>
</dbReference>
<proteinExistence type="predicted"/>
<keyword evidence="1" id="KW-0677">Repeat</keyword>
<name>G0S8T6_CHATD</name>
<evidence type="ECO:0000313" key="3">
    <source>
        <dbReference type="EMBL" id="EGS20289.1"/>
    </source>
</evidence>
<dbReference type="OMA" id="MDIRARE"/>
<organism evidence="4">
    <name type="scientific">Chaetomium thermophilum (strain DSM 1495 / CBS 144.50 / IMI 039719)</name>
    <name type="common">Thermochaetoides thermophila</name>
    <dbReference type="NCBI Taxonomy" id="759272"/>
    <lineage>
        <taxon>Eukaryota</taxon>
        <taxon>Fungi</taxon>
        <taxon>Dikarya</taxon>
        <taxon>Ascomycota</taxon>
        <taxon>Pezizomycotina</taxon>
        <taxon>Sordariomycetes</taxon>
        <taxon>Sordariomycetidae</taxon>
        <taxon>Sordariales</taxon>
        <taxon>Chaetomiaceae</taxon>
        <taxon>Thermochaetoides</taxon>
    </lineage>
</organism>
<dbReference type="eggNOG" id="KOG4177">
    <property type="taxonomic scope" value="Eukaryota"/>
</dbReference>
<feature type="domain" description="Nephrocystin 3-like N-terminal" evidence="2">
    <location>
        <begin position="26"/>
        <end position="167"/>
    </location>
</feature>
<sequence>MSHFGDLNGTGIQVAQNFGVIKLHQAGIPGAGKTILVSIIIDHLQRISGDRDVGIAYLYCNFRRVNDQTVEQLIANLVKQIFSNKFPPPPAVMDAYTRHKKYKSQPSLSDLEEMFHTVAARYKDGVFVIVDALDECQMSDNIRSEFIEALLRLQSRDRNVNILATSRPVPDIVEAFDGYSRLEIVAQRDDIERYMRNKMPNLRAVSKYRDLQDEIIDCIASVADGMFLLARLFIESLEHKVSAKRIRETLNKLRKCAQEKESKLALLRLAYDDVMERINGQPADYKELANHVLSWIICAKRPLKTIEVQYAWAVKDSEDGIDEAAIPEAENMVSYGGAALC</sequence>
<dbReference type="GeneID" id="18258066"/>
<accession>G0S8T6</accession>
<dbReference type="RefSeq" id="XP_006694438.1">
    <property type="nucleotide sequence ID" value="XM_006694375.1"/>
</dbReference>
<dbReference type="InterPro" id="IPR056884">
    <property type="entry name" value="NPHP3-like_N"/>
</dbReference>